<dbReference type="EMBL" id="FNAQ01000001">
    <property type="protein sequence ID" value="SDD71400.1"/>
    <property type="molecule type" value="Genomic_DNA"/>
</dbReference>
<reference evidence="3" key="1">
    <citation type="submission" date="2016-10" db="EMBL/GenBank/DDBJ databases">
        <authorList>
            <person name="Varghese N."/>
            <person name="Submissions S."/>
        </authorList>
    </citation>
    <scope>NUCLEOTIDE SEQUENCE [LARGE SCALE GENOMIC DNA]</scope>
    <source>
        <strain evidence="3">DSM 8987</strain>
    </source>
</reference>
<feature type="compositionally biased region" description="Low complexity" evidence="1">
    <location>
        <begin position="8"/>
        <end position="20"/>
    </location>
</feature>
<evidence type="ECO:0000313" key="3">
    <source>
        <dbReference type="Proteomes" id="UP000243205"/>
    </source>
</evidence>
<protein>
    <submittedName>
        <fullName evidence="2">Uncharacterized protein</fullName>
    </submittedName>
</protein>
<dbReference type="AlphaFoldDB" id="A0A1G6WZK5"/>
<keyword evidence="3" id="KW-1185">Reference proteome</keyword>
<gene>
    <name evidence="2" type="ORF">SAMN05661003_10191</name>
</gene>
<dbReference type="Proteomes" id="UP000243205">
    <property type="component" value="Unassembled WGS sequence"/>
</dbReference>
<organism evidence="2 3">
    <name type="scientific">Desulfuromonas thiophila</name>
    <dbReference type="NCBI Taxonomy" id="57664"/>
    <lineage>
        <taxon>Bacteria</taxon>
        <taxon>Pseudomonadati</taxon>
        <taxon>Thermodesulfobacteriota</taxon>
        <taxon>Desulfuromonadia</taxon>
        <taxon>Desulfuromonadales</taxon>
        <taxon>Desulfuromonadaceae</taxon>
        <taxon>Desulfuromonas</taxon>
    </lineage>
</organism>
<dbReference type="OrthoDB" id="5340209at2"/>
<dbReference type="RefSeq" id="WP_092075250.1">
    <property type="nucleotide sequence ID" value="NZ_CALFZY010000019.1"/>
</dbReference>
<evidence type="ECO:0000256" key="1">
    <source>
        <dbReference type="SAM" id="MobiDB-lite"/>
    </source>
</evidence>
<evidence type="ECO:0000313" key="2">
    <source>
        <dbReference type="EMBL" id="SDD71400.1"/>
    </source>
</evidence>
<dbReference type="STRING" id="57664.SAMN05661003_10191"/>
<accession>A0A1G6WZK5</accession>
<sequence>MQPPVTHSCSAHQPPAASAAPVGVAPAFHGFNPAGYNGPVLFGPPQTAVSPASPAPASGNSFWLGALVGAGAALLLSNDRVQKSLIRGTTALFSAIQASAEELKEKFEDVRAEMSQSAPEKE</sequence>
<proteinExistence type="predicted"/>
<name>A0A1G6WZK5_9BACT</name>
<feature type="region of interest" description="Disordered" evidence="1">
    <location>
        <begin position="1"/>
        <end position="20"/>
    </location>
</feature>